<dbReference type="InterPro" id="IPR013106">
    <property type="entry name" value="Ig_V-set"/>
</dbReference>
<proteinExistence type="predicted"/>
<sequence length="398" mass="43847">MSDKVDLEVDKGCQTPFIQTAYRTVKTTISCNKRNSRVMFFCKEKDSICEDILSTKSSLKSNGSFTLTETSSSFNMSISNVSSQHAGVYWCGVETDKGYQAALRKIQLMVEDTFKIFTKSPTVGENLPYWCKYPKSSDEKTKFICKGEDPSICKQIVSTTQSNNNAGKFSMMDDKEKRNLTITVRNVTTEDSGTYWCGAESNDPKQSNPFFHKLVMTVVPAKKTPTPPTFPVSSTQSTPTTTASAGRHGGPEGIITVTVCVSVVVVLLLLFVLILILIYKRRSKNKRNAAAAAQHIKEEYIYEEIQEHPHHPDSGNAPNTIYATANSPTNPSASLHYSTVNFTNCSDKAGAETLLTKPSSSACEYSTVKNSQSQTSSTVNQPSSEDPLYSTVNKSREQ</sequence>
<dbReference type="InterPro" id="IPR013783">
    <property type="entry name" value="Ig-like_fold"/>
</dbReference>
<feature type="region of interest" description="Disordered" evidence="4">
    <location>
        <begin position="357"/>
        <end position="398"/>
    </location>
</feature>
<dbReference type="SUPFAM" id="SSF48726">
    <property type="entry name" value="Immunoglobulin"/>
    <property type="match status" value="2"/>
</dbReference>
<dbReference type="EMBL" id="VHII01000004">
    <property type="protein sequence ID" value="KAF1392152.1"/>
    <property type="molecule type" value="Genomic_DNA"/>
</dbReference>
<keyword evidence="8" id="KW-1185">Reference proteome</keyword>
<feature type="region of interest" description="Disordered" evidence="4">
    <location>
        <begin position="308"/>
        <end position="327"/>
    </location>
</feature>
<feature type="compositionally biased region" description="Low complexity" evidence="4">
    <location>
        <begin position="366"/>
        <end position="384"/>
    </location>
</feature>
<reference evidence="7 8" key="1">
    <citation type="submission" date="2019-06" db="EMBL/GenBank/DDBJ databases">
        <title>A chromosome-scale genome assembly of the European perch, Perca fluviatilis.</title>
        <authorList>
            <person name="Roques C."/>
            <person name="Zahm M."/>
            <person name="Cabau C."/>
            <person name="Klopp C."/>
            <person name="Bouchez O."/>
            <person name="Donnadieu C."/>
            <person name="Kuhl H."/>
            <person name="Gislard M."/>
            <person name="Guendouz S."/>
            <person name="Journot L."/>
            <person name="Haffray P."/>
            <person name="Bestin A."/>
            <person name="Morvezen R."/>
            <person name="Feron R."/>
            <person name="Wen M."/>
            <person name="Jouanno E."/>
            <person name="Herpin A."/>
            <person name="Schartl M."/>
            <person name="Postlethwait J."/>
            <person name="Schaerlinger B."/>
            <person name="Chardard D."/>
            <person name="Lecocq T."/>
            <person name="Poncet C."/>
            <person name="Jaffrelo L."/>
            <person name="Lampietro C."/>
            <person name="Guiguen Y."/>
        </authorList>
    </citation>
    <scope>NUCLEOTIDE SEQUENCE [LARGE SCALE GENOMIC DNA]</scope>
    <source>
        <tissue evidence="7">Blood</tissue>
    </source>
</reference>
<evidence type="ECO:0000256" key="4">
    <source>
        <dbReference type="SAM" id="MobiDB-lite"/>
    </source>
</evidence>
<evidence type="ECO:0000313" key="8">
    <source>
        <dbReference type="Proteomes" id="UP000465112"/>
    </source>
</evidence>
<dbReference type="Pfam" id="PF07686">
    <property type="entry name" value="V-set"/>
    <property type="match status" value="1"/>
</dbReference>
<dbReference type="InterPro" id="IPR036179">
    <property type="entry name" value="Ig-like_dom_sf"/>
</dbReference>
<name>A0A6A5FPU0_PERFL</name>
<keyword evidence="3 5" id="KW-0472">Membrane</keyword>
<dbReference type="InterPro" id="IPR050671">
    <property type="entry name" value="CD300_family_receptors"/>
</dbReference>
<dbReference type="GO" id="GO:0004888">
    <property type="term" value="F:transmembrane signaling receptor activity"/>
    <property type="evidence" value="ECO:0007669"/>
    <property type="project" value="TreeGrafter"/>
</dbReference>
<organism evidence="7 8">
    <name type="scientific">Perca fluviatilis</name>
    <name type="common">European perch</name>
    <dbReference type="NCBI Taxonomy" id="8168"/>
    <lineage>
        <taxon>Eukaryota</taxon>
        <taxon>Metazoa</taxon>
        <taxon>Chordata</taxon>
        <taxon>Craniata</taxon>
        <taxon>Vertebrata</taxon>
        <taxon>Euteleostomi</taxon>
        <taxon>Actinopterygii</taxon>
        <taxon>Neopterygii</taxon>
        <taxon>Teleostei</taxon>
        <taxon>Neoteleostei</taxon>
        <taxon>Acanthomorphata</taxon>
        <taxon>Eupercaria</taxon>
        <taxon>Perciformes</taxon>
        <taxon>Percoidei</taxon>
        <taxon>Percidae</taxon>
        <taxon>Percinae</taxon>
        <taxon>Perca</taxon>
    </lineage>
</organism>
<evidence type="ECO:0000256" key="1">
    <source>
        <dbReference type="ARBA" id="ARBA00004370"/>
    </source>
</evidence>
<feature type="compositionally biased region" description="Low complexity" evidence="4">
    <location>
        <begin position="231"/>
        <end position="245"/>
    </location>
</feature>
<dbReference type="GO" id="GO:0005886">
    <property type="term" value="C:plasma membrane"/>
    <property type="evidence" value="ECO:0007669"/>
    <property type="project" value="TreeGrafter"/>
</dbReference>
<evidence type="ECO:0000313" key="7">
    <source>
        <dbReference type="EMBL" id="KAF1392152.1"/>
    </source>
</evidence>
<comment type="subcellular location">
    <subcellularLocation>
        <location evidence="1">Membrane</location>
    </subcellularLocation>
</comment>
<dbReference type="PANTHER" id="PTHR11860:SF87">
    <property type="entry name" value="CMRF35-LIKE MOLECULE 8"/>
    <property type="match status" value="1"/>
</dbReference>
<feature type="domain" description="Immunoglobulin" evidence="6">
    <location>
        <begin position="130"/>
        <end position="220"/>
    </location>
</feature>
<evidence type="ECO:0000259" key="6">
    <source>
        <dbReference type="SMART" id="SM00409"/>
    </source>
</evidence>
<dbReference type="SMART" id="SM00409">
    <property type="entry name" value="IG"/>
    <property type="match status" value="2"/>
</dbReference>
<dbReference type="Gene3D" id="2.60.40.10">
    <property type="entry name" value="Immunoglobulins"/>
    <property type="match status" value="2"/>
</dbReference>
<dbReference type="InterPro" id="IPR003599">
    <property type="entry name" value="Ig_sub"/>
</dbReference>
<dbReference type="Proteomes" id="UP000465112">
    <property type="component" value="Chromosome 4"/>
</dbReference>
<keyword evidence="5" id="KW-1133">Transmembrane helix</keyword>
<accession>A0A6A5FPU0</accession>
<gene>
    <name evidence="7" type="ORF">PFLUV_G00049600</name>
</gene>
<protein>
    <recommendedName>
        <fullName evidence="6">Immunoglobulin domain-containing protein</fullName>
    </recommendedName>
</protein>
<keyword evidence="2 5" id="KW-0812">Transmembrane</keyword>
<evidence type="ECO:0000256" key="5">
    <source>
        <dbReference type="SAM" id="Phobius"/>
    </source>
</evidence>
<feature type="domain" description="Immunoglobulin" evidence="6">
    <location>
        <begin position="16"/>
        <end position="111"/>
    </location>
</feature>
<evidence type="ECO:0000256" key="3">
    <source>
        <dbReference type="ARBA" id="ARBA00023136"/>
    </source>
</evidence>
<feature type="compositionally biased region" description="Polar residues" evidence="4">
    <location>
        <begin position="316"/>
        <end position="327"/>
    </location>
</feature>
<feature type="transmembrane region" description="Helical" evidence="5">
    <location>
        <begin position="254"/>
        <end position="279"/>
    </location>
</feature>
<dbReference type="AlphaFoldDB" id="A0A6A5FPU0"/>
<comment type="caution">
    <text evidence="7">The sequence shown here is derived from an EMBL/GenBank/DDBJ whole genome shotgun (WGS) entry which is preliminary data.</text>
</comment>
<evidence type="ECO:0000256" key="2">
    <source>
        <dbReference type="ARBA" id="ARBA00022692"/>
    </source>
</evidence>
<feature type="region of interest" description="Disordered" evidence="4">
    <location>
        <begin position="225"/>
        <end position="248"/>
    </location>
</feature>
<dbReference type="PANTHER" id="PTHR11860">
    <property type="entry name" value="POLYMERIC-IMMUNOGLOBULIN RECEPTOR"/>
    <property type="match status" value="1"/>
</dbReference>